<dbReference type="AlphaFoldDB" id="A0A2V3DZV9"/>
<reference evidence="1 2" key="1">
    <citation type="submission" date="2018-05" db="EMBL/GenBank/DDBJ databases">
        <title>Genetic diversity of glacier-inhabiting Cryobacterium bacteria in China and description of Cryobacterium mengkeensis sp. nov. and Arthrobacter glacialis sp. nov.</title>
        <authorList>
            <person name="Liu Q."/>
            <person name="Xin Y.-H."/>
        </authorList>
    </citation>
    <scope>NUCLEOTIDE SEQUENCE [LARGE SCALE GENOMIC DNA]</scope>
    <source>
        <strain evidence="1 2">GP3</strain>
    </source>
</reference>
<keyword evidence="2" id="KW-1185">Reference proteome</keyword>
<organism evidence="1 2">
    <name type="scientific">Arthrobacter psychrochitiniphilus</name>
    <dbReference type="NCBI Taxonomy" id="291045"/>
    <lineage>
        <taxon>Bacteria</taxon>
        <taxon>Bacillati</taxon>
        <taxon>Actinomycetota</taxon>
        <taxon>Actinomycetes</taxon>
        <taxon>Micrococcales</taxon>
        <taxon>Micrococcaceae</taxon>
        <taxon>Arthrobacter</taxon>
    </lineage>
</organism>
<gene>
    <name evidence="1" type="ORF">CVS29_06650</name>
</gene>
<evidence type="ECO:0008006" key="3">
    <source>
        <dbReference type="Google" id="ProtNLM"/>
    </source>
</evidence>
<evidence type="ECO:0000313" key="2">
    <source>
        <dbReference type="Proteomes" id="UP000246303"/>
    </source>
</evidence>
<dbReference type="Proteomes" id="UP000246303">
    <property type="component" value="Unassembled WGS sequence"/>
</dbReference>
<accession>A0A2V3DZV9</accession>
<comment type="caution">
    <text evidence="1">The sequence shown here is derived from an EMBL/GenBank/DDBJ whole genome shotgun (WGS) entry which is preliminary data.</text>
</comment>
<dbReference type="OrthoDB" id="4936859at2"/>
<dbReference type="RefSeq" id="WP_110105551.1">
    <property type="nucleotide sequence ID" value="NZ_JACBZZ010000001.1"/>
</dbReference>
<sequence length="149" mass="15439">MSQPFDTGLGLTLVLPDGAQAIEVSSAGPASRQFSLVRGEVISVVRDDGAALEFPDLLAWAQGMAQHYVQDFDAVEEAQGTISSDGKQSYAYAVTFNDANGVPRRATLIATLLAGGLFAGITLLAINAGQGLDTELVQELVDGLARSAG</sequence>
<evidence type="ECO:0000313" key="1">
    <source>
        <dbReference type="EMBL" id="PXA66361.1"/>
    </source>
</evidence>
<protein>
    <recommendedName>
        <fullName evidence="3">DUF1795 domain-containing protein</fullName>
    </recommendedName>
</protein>
<dbReference type="EMBL" id="QHLZ01000003">
    <property type="protein sequence ID" value="PXA66361.1"/>
    <property type="molecule type" value="Genomic_DNA"/>
</dbReference>
<name>A0A2V3DZV9_9MICC</name>
<proteinExistence type="predicted"/>